<gene>
    <name evidence="14" type="ORF">MKW94_015350</name>
</gene>
<feature type="chain" id="PRO_5041365512" description="X8 domain-containing protein" evidence="12">
    <location>
        <begin position="20"/>
        <end position="414"/>
    </location>
</feature>
<keyword evidence="3" id="KW-1003">Cell membrane</keyword>
<dbReference type="Pfam" id="PF07983">
    <property type="entry name" value="X8"/>
    <property type="match status" value="1"/>
</dbReference>
<dbReference type="Pfam" id="PF00332">
    <property type="entry name" value="Glyco_hydro_17"/>
    <property type="match status" value="1"/>
</dbReference>
<dbReference type="GO" id="GO:0005886">
    <property type="term" value="C:plasma membrane"/>
    <property type="evidence" value="ECO:0007669"/>
    <property type="project" value="UniProtKB-SubCell"/>
</dbReference>
<evidence type="ECO:0000256" key="9">
    <source>
        <dbReference type="ARBA" id="ARBA00023180"/>
    </source>
</evidence>
<evidence type="ECO:0000256" key="4">
    <source>
        <dbReference type="ARBA" id="ARBA00022622"/>
    </source>
</evidence>
<keyword evidence="10" id="KW-0326">Glycosidase</keyword>
<dbReference type="InterPro" id="IPR000490">
    <property type="entry name" value="Glyco_hydro_17"/>
</dbReference>
<keyword evidence="8" id="KW-1015">Disulfide bond</keyword>
<comment type="similarity">
    <text evidence="2 11">Belongs to the glycosyl hydrolase 17 family.</text>
</comment>
<comment type="subcellular location">
    <subcellularLocation>
        <location evidence="1">Cell membrane</location>
        <topology evidence="1">Lipid-anchor</topology>
        <topology evidence="1">GPI-anchor</topology>
    </subcellularLocation>
</comment>
<keyword evidence="9" id="KW-0325">Glycoprotein</keyword>
<evidence type="ECO:0000256" key="8">
    <source>
        <dbReference type="ARBA" id="ARBA00023157"/>
    </source>
</evidence>
<feature type="domain" description="X8" evidence="13">
    <location>
        <begin position="321"/>
        <end position="402"/>
    </location>
</feature>
<dbReference type="GO" id="GO:0005975">
    <property type="term" value="P:carbohydrate metabolic process"/>
    <property type="evidence" value="ECO:0007669"/>
    <property type="project" value="InterPro"/>
</dbReference>
<evidence type="ECO:0000256" key="2">
    <source>
        <dbReference type="ARBA" id="ARBA00008773"/>
    </source>
</evidence>
<keyword evidence="7" id="KW-0472">Membrane</keyword>
<dbReference type="PANTHER" id="PTHR32227">
    <property type="entry name" value="GLUCAN ENDO-1,3-BETA-GLUCOSIDASE BG1-RELATED-RELATED"/>
    <property type="match status" value="1"/>
</dbReference>
<organism evidence="14 15">
    <name type="scientific">Papaver nudicaule</name>
    <name type="common">Iceland poppy</name>
    <dbReference type="NCBI Taxonomy" id="74823"/>
    <lineage>
        <taxon>Eukaryota</taxon>
        <taxon>Viridiplantae</taxon>
        <taxon>Streptophyta</taxon>
        <taxon>Embryophyta</taxon>
        <taxon>Tracheophyta</taxon>
        <taxon>Spermatophyta</taxon>
        <taxon>Magnoliopsida</taxon>
        <taxon>Ranunculales</taxon>
        <taxon>Papaveraceae</taxon>
        <taxon>Papaveroideae</taxon>
        <taxon>Papaver</taxon>
    </lineage>
</organism>
<feature type="signal peptide" evidence="12">
    <location>
        <begin position="1"/>
        <end position="19"/>
    </location>
</feature>
<evidence type="ECO:0000256" key="3">
    <source>
        <dbReference type="ARBA" id="ARBA00022475"/>
    </source>
</evidence>
<sequence>MGWLVLLVVLFSALPILSGEGAFVGVNIGTDVSNKPEPMAAVQLLQVQQIHHVRLYHCDSKMLLALANTGIEVIVSVPNDQVVGIGQSKNIATNWISRCIAAHYPETNITAIVVGSDILTVLPDDAPFLVSALEYLYSALVEFSMEIKVSTPLSSSIILDSFPTSQAFYDHSWDPVLVPMLKFLQQTKSYVMLNVYPYYDYVQSNNYTNVFDVVIDAGYYAIGNLNITNAPIVVTESGWPSKGNASEPNANMYLASTYNSDLIRHILSNAGTPNHPGVAINTYIYDSENWGLFYANGMPTYILNLTASGSLLANDAVKDLTFCIARDGADEKLLLAALDFACGQGKVNCSALMQGGPCHEQDTVAAHASYAFDAYYHEKNKDPGTCDFKGVAILTTTNPSEILTDMLILLVFYR</sequence>
<dbReference type="SMART" id="SM00768">
    <property type="entry name" value="X8"/>
    <property type="match status" value="1"/>
</dbReference>
<evidence type="ECO:0000256" key="12">
    <source>
        <dbReference type="SAM" id="SignalP"/>
    </source>
</evidence>
<evidence type="ECO:0000256" key="10">
    <source>
        <dbReference type="ARBA" id="ARBA00023295"/>
    </source>
</evidence>
<name>A0AA41RW56_PAPNU</name>
<keyword evidence="15" id="KW-1185">Reference proteome</keyword>
<keyword evidence="4" id="KW-0336">GPI-anchor</keyword>
<dbReference type="Gene3D" id="3.20.20.80">
    <property type="entry name" value="Glycosidases"/>
    <property type="match status" value="1"/>
</dbReference>
<evidence type="ECO:0000256" key="1">
    <source>
        <dbReference type="ARBA" id="ARBA00004609"/>
    </source>
</evidence>
<dbReference type="Gene3D" id="1.20.58.1040">
    <property type="match status" value="1"/>
</dbReference>
<keyword evidence="4" id="KW-0449">Lipoprotein</keyword>
<dbReference type="SUPFAM" id="SSF51445">
    <property type="entry name" value="(Trans)glycosidases"/>
    <property type="match status" value="1"/>
</dbReference>
<dbReference type="GO" id="GO:0009506">
    <property type="term" value="C:plasmodesma"/>
    <property type="evidence" value="ECO:0007669"/>
    <property type="project" value="UniProtKB-ARBA"/>
</dbReference>
<dbReference type="InterPro" id="IPR012946">
    <property type="entry name" value="X8"/>
</dbReference>
<dbReference type="Proteomes" id="UP001177140">
    <property type="component" value="Unassembled WGS sequence"/>
</dbReference>
<keyword evidence="5 12" id="KW-0732">Signal</keyword>
<evidence type="ECO:0000256" key="7">
    <source>
        <dbReference type="ARBA" id="ARBA00023136"/>
    </source>
</evidence>
<evidence type="ECO:0000256" key="6">
    <source>
        <dbReference type="ARBA" id="ARBA00022801"/>
    </source>
</evidence>
<dbReference type="EMBL" id="JAJJMA010070241">
    <property type="protein sequence ID" value="MCL7027622.1"/>
    <property type="molecule type" value="Genomic_DNA"/>
</dbReference>
<accession>A0AA41RW56</accession>
<protein>
    <recommendedName>
        <fullName evidence="13">X8 domain-containing protein</fullName>
    </recommendedName>
</protein>
<dbReference type="AlphaFoldDB" id="A0AA41RW56"/>
<evidence type="ECO:0000256" key="5">
    <source>
        <dbReference type="ARBA" id="ARBA00022729"/>
    </source>
</evidence>
<comment type="caution">
    <text evidence="14">The sequence shown here is derived from an EMBL/GenBank/DDBJ whole genome shotgun (WGS) entry which is preliminary data.</text>
</comment>
<evidence type="ECO:0000259" key="13">
    <source>
        <dbReference type="SMART" id="SM00768"/>
    </source>
</evidence>
<evidence type="ECO:0000256" key="11">
    <source>
        <dbReference type="RuleBase" id="RU004335"/>
    </source>
</evidence>
<keyword evidence="6" id="KW-0378">Hydrolase</keyword>
<dbReference type="GO" id="GO:0098552">
    <property type="term" value="C:side of membrane"/>
    <property type="evidence" value="ECO:0007669"/>
    <property type="project" value="UniProtKB-KW"/>
</dbReference>
<dbReference type="GO" id="GO:0004553">
    <property type="term" value="F:hydrolase activity, hydrolyzing O-glycosyl compounds"/>
    <property type="evidence" value="ECO:0007669"/>
    <property type="project" value="InterPro"/>
</dbReference>
<proteinExistence type="inferred from homology"/>
<reference evidence="14" key="1">
    <citation type="submission" date="2022-03" db="EMBL/GenBank/DDBJ databases">
        <title>A functionally conserved STORR gene fusion in Papaver species that diverged 16.8 million years ago.</title>
        <authorList>
            <person name="Catania T."/>
        </authorList>
    </citation>
    <scope>NUCLEOTIDE SEQUENCE</scope>
    <source>
        <strain evidence="14">S-191538</strain>
    </source>
</reference>
<dbReference type="InterPro" id="IPR017853">
    <property type="entry name" value="GH"/>
</dbReference>
<evidence type="ECO:0000313" key="15">
    <source>
        <dbReference type="Proteomes" id="UP001177140"/>
    </source>
</evidence>
<dbReference type="InterPro" id="IPR044965">
    <property type="entry name" value="Glyco_hydro_17_plant"/>
</dbReference>
<dbReference type="FunFam" id="1.20.58.1040:FF:000001">
    <property type="entry name" value="Glucan endo-1,3-beta-glucosidase 4"/>
    <property type="match status" value="1"/>
</dbReference>
<evidence type="ECO:0000313" key="14">
    <source>
        <dbReference type="EMBL" id="MCL7027622.1"/>
    </source>
</evidence>